<evidence type="ECO:0000256" key="3">
    <source>
        <dbReference type="ARBA" id="ARBA00022792"/>
    </source>
</evidence>
<name>A0AA91PWB7_CLALS</name>
<protein>
    <recommendedName>
        <fullName evidence="7">ATPase synthesis protein 25</fullName>
    </recommendedName>
</protein>
<dbReference type="EMBL" id="LYUB02000019">
    <property type="protein sequence ID" value="OVF06689.1"/>
    <property type="molecule type" value="Genomic_DNA"/>
</dbReference>
<dbReference type="GO" id="GO:0005743">
    <property type="term" value="C:mitochondrial inner membrane"/>
    <property type="evidence" value="ECO:0007669"/>
    <property type="project" value="UniProtKB-SubCell"/>
</dbReference>
<evidence type="ECO:0000256" key="2">
    <source>
        <dbReference type="ARBA" id="ARBA00010787"/>
    </source>
</evidence>
<feature type="compositionally biased region" description="Polar residues" evidence="8">
    <location>
        <begin position="32"/>
        <end position="42"/>
    </location>
</feature>
<accession>A0AA91PWB7</accession>
<keyword evidence="4 7" id="KW-0809">Transit peptide</keyword>
<proteinExistence type="inferred from homology"/>
<comment type="similarity">
    <text evidence="2 7">Belongs to the ATP25 family.</text>
</comment>
<evidence type="ECO:0000256" key="4">
    <source>
        <dbReference type="ARBA" id="ARBA00022946"/>
    </source>
</evidence>
<evidence type="ECO:0000256" key="5">
    <source>
        <dbReference type="ARBA" id="ARBA00023128"/>
    </source>
</evidence>
<dbReference type="GO" id="GO:0140053">
    <property type="term" value="P:mitochondrial gene expression"/>
    <property type="evidence" value="ECO:0007669"/>
    <property type="project" value="UniProtKB-UniRule"/>
</dbReference>
<evidence type="ECO:0000313" key="10">
    <source>
        <dbReference type="Proteomes" id="UP000195602"/>
    </source>
</evidence>
<sequence>MLRLFRANPSSVKVWRPISTAVYSVRQNSSASKPISESRVSNSEVEKDSKDEKEINEVSLPWYLRDDITSSLVEKKEILLPEIPPHAPPQVEEFLTLMARDYGMDNIMLFDMTQLPDDHEYKENNKDVDFIVVATGKSEKHIYKAANELRTHLKHKYNAMPSIEGMVSSAITPSMRRRLLRRARKGPLATDNDYGKAANSWVICHHAGIDMHMLTAPRREELNLESLWCKPEDADKFSQDSFVTSESDHIFSGIRRYHTFARAYSSATSDLESIYYKLQSQPVDAAEEELKRLQNLFEQSFSHPSIKDHGLRFQFWKTLHLARPDLVSLAQVEDALLAKYCSAESLKADMTQEKIDDITEYVKLLIDTPTRDSHKASVDLAFDRLSKIISTLYTFSNEKFSLAKNPQLVPLLWRLTYVEVKEPVIGSRDVDRFIQEQVAVATSPGPVITMASNRARDILHLIGYHTKTHPGSVPTASLRELILFTYGNAGKWDKFWQEWDNYCFEKNFTPAESVEKWTRICVYLSMRRNKAEALRFLENYWNNASSVAGSVYKSLQANGEEFNSPDERVAFKRALTNMIAMFETPEKVPFEGILSYVDQL</sequence>
<organism evidence="9 10">
    <name type="scientific">Clavispora lusitaniae</name>
    <name type="common">Candida lusitaniae</name>
    <dbReference type="NCBI Taxonomy" id="36911"/>
    <lineage>
        <taxon>Eukaryota</taxon>
        <taxon>Fungi</taxon>
        <taxon>Dikarya</taxon>
        <taxon>Ascomycota</taxon>
        <taxon>Saccharomycotina</taxon>
        <taxon>Pichiomycetes</taxon>
        <taxon>Metschnikowiaceae</taxon>
        <taxon>Clavispora</taxon>
    </lineage>
</organism>
<dbReference type="PANTHER" id="PTHR28087:SF1">
    <property type="entry name" value="ATPASE SYNTHESIS PROTEIN 25, MITOCHONDRIAL"/>
    <property type="match status" value="1"/>
</dbReference>
<comment type="subcellular location">
    <subcellularLocation>
        <location evidence="1 7">Mitochondrion inner membrane</location>
        <topology evidence="1 7">Peripheral membrane protein</topology>
        <orientation evidence="1 7">Matrix side</orientation>
    </subcellularLocation>
</comment>
<keyword evidence="5 7" id="KW-0496">Mitochondrion</keyword>
<evidence type="ECO:0000256" key="1">
    <source>
        <dbReference type="ARBA" id="ARBA00004443"/>
    </source>
</evidence>
<dbReference type="InterPro" id="IPR043519">
    <property type="entry name" value="NT_sf"/>
</dbReference>
<dbReference type="InterPro" id="IPR040152">
    <property type="entry name" value="Atp25"/>
</dbReference>
<reference evidence="9 10" key="1">
    <citation type="submission" date="2017-04" db="EMBL/GenBank/DDBJ databases">
        <title>Draft genome of the yeast Clavispora lusitaniae type strain CBS 6936.</title>
        <authorList>
            <person name="Durrens P."/>
            <person name="Klopp C."/>
            <person name="Biteau N."/>
            <person name="Fitton-Ouhabi V."/>
            <person name="Dementhon K."/>
            <person name="Accoceberry I."/>
            <person name="Sherman D.J."/>
            <person name="Noel T."/>
        </authorList>
    </citation>
    <scope>NUCLEOTIDE SEQUENCE [LARGE SCALE GENOMIC DNA]</scope>
    <source>
        <strain evidence="9 10">CBS 6936</strain>
    </source>
</reference>
<evidence type="ECO:0000256" key="8">
    <source>
        <dbReference type="SAM" id="MobiDB-lite"/>
    </source>
</evidence>
<dbReference type="PANTHER" id="PTHR28087">
    <property type="entry name" value="ATPASE SYNTHESIS PROTEIN 25, MITOCHONDRIAL"/>
    <property type="match status" value="1"/>
</dbReference>
<evidence type="ECO:0000256" key="6">
    <source>
        <dbReference type="ARBA" id="ARBA00023136"/>
    </source>
</evidence>
<gene>
    <name evidence="9" type="ORF">A9F13_19g00968</name>
</gene>
<dbReference type="GO" id="GO:0048255">
    <property type="term" value="P:mRNA stabilization"/>
    <property type="evidence" value="ECO:0007669"/>
    <property type="project" value="TreeGrafter"/>
</dbReference>
<evidence type="ECO:0000256" key="7">
    <source>
        <dbReference type="RuleBase" id="RU367062"/>
    </source>
</evidence>
<keyword evidence="3 7" id="KW-0999">Mitochondrion inner membrane</keyword>
<evidence type="ECO:0000313" key="9">
    <source>
        <dbReference type="EMBL" id="OVF06689.1"/>
    </source>
</evidence>
<dbReference type="Proteomes" id="UP000195602">
    <property type="component" value="Unassembled WGS sequence"/>
</dbReference>
<comment type="caution">
    <text evidence="9">The sequence shown here is derived from an EMBL/GenBank/DDBJ whole genome shotgun (WGS) entry which is preliminary data.</text>
</comment>
<keyword evidence="6 7" id="KW-0472">Membrane</keyword>
<dbReference type="Gene3D" id="3.30.460.10">
    <property type="entry name" value="Beta Polymerase, domain 2"/>
    <property type="match status" value="1"/>
</dbReference>
<feature type="region of interest" description="Disordered" evidence="8">
    <location>
        <begin position="32"/>
        <end position="51"/>
    </location>
</feature>
<dbReference type="SUPFAM" id="SSF81301">
    <property type="entry name" value="Nucleotidyltransferase"/>
    <property type="match status" value="1"/>
</dbReference>
<dbReference type="Pfam" id="PF02410">
    <property type="entry name" value="RsfS"/>
    <property type="match status" value="1"/>
</dbReference>
<comment type="function">
    <text evidence="7">Mitochondrial mRNA stabilization factor.</text>
</comment>
<dbReference type="KEGG" id="clus:A9F13_19g00968"/>
<dbReference type="AlphaFoldDB" id="A0AA91PWB7"/>